<dbReference type="EMBL" id="JAWPEI010000009">
    <property type="protein sequence ID" value="KAK4716870.1"/>
    <property type="molecule type" value="Genomic_DNA"/>
</dbReference>
<organism evidence="1 2">
    <name type="scientific">Solanum pinnatisectum</name>
    <name type="common">tansyleaf nightshade</name>
    <dbReference type="NCBI Taxonomy" id="50273"/>
    <lineage>
        <taxon>Eukaryota</taxon>
        <taxon>Viridiplantae</taxon>
        <taxon>Streptophyta</taxon>
        <taxon>Embryophyta</taxon>
        <taxon>Tracheophyta</taxon>
        <taxon>Spermatophyta</taxon>
        <taxon>Magnoliopsida</taxon>
        <taxon>eudicotyledons</taxon>
        <taxon>Gunneridae</taxon>
        <taxon>Pentapetalae</taxon>
        <taxon>asterids</taxon>
        <taxon>lamiids</taxon>
        <taxon>Solanales</taxon>
        <taxon>Solanaceae</taxon>
        <taxon>Solanoideae</taxon>
        <taxon>Solaneae</taxon>
        <taxon>Solanum</taxon>
    </lineage>
</organism>
<evidence type="ECO:0008006" key="3">
    <source>
        <dbReference type="Google" id="ProtNLM"/>
    </source>
</evidence>
<sequence>MEFMFVAIYGLHTIKDRLILWEDLRRLVTIAQGPLLCMGDYNAVKYFNDFLINTGMQELKIVEDTYTWTNRHTCSRIDGALVNVEWIIQMPIMEVNILRPWNMKEVWKKLRRVNRAIKELNNTEFGRVRDRIQTIRTQLHQIQHDMIDHR</sequence>
<proteinExistence type="predicted"/>
<dbReference type="PANTHER" id="PTHR33710">
    <property type="entry name" value="BNAC02G09200D PROTEIN"/>
    <property type="match status" value="1"/>
</dbReference>
<gene>
    <name evidence="1" type="ORF">R3W88_015208</name>
</gene>
<dbReference type="InterPro" id="IPR036691">
    <property type="entry name" value="Endo/exonu/phosph_ase_sf"/>
</dbReference>
<dbReference type="Proteomes" id="UP001311915">
    <property type="component" value="Unassembled WGS sequence"/>
</dbReference>
<accession>A0AAV9KWX1</accession>
<dbReference type="PANTHER" id="PTHR33710:SF65">
    <property type="entry name" value="ENDONUCLEASE_EXONUCLEASE_PHOSPHATASE"/>
    <property type="match status" value="1"/>
</dbReference>
<evidence type="ECO:0000313" key="2">
    <source>
        <dbReference type="Proteomes" id="UP001311915"/>
    </source>
</evidence>
<keyword evidence="2" id="KW-1185">Reference proteome</keyword>
<name>A0AAV9KWX1_9SOLN</name>
<comment type="caution">
    <text evidence="1">The sequence shown here is derived from an EMBL/GenBank/DDBJ whole genome shotgun (WGS) entry which is preliminary data.</text>
</comment>
<dbReference type="Gene3D" id="3.60.10.10">
    <property type="entry name" value="Endonuclease/exonuclease/phosphatase"/>
    <property type="match status" value="1"/>
</dbReference>
<evidence type="ECO:0000313" key="1">
    <source>
        <dbReference type="EMBL" id="KAK4716870.1"/>
    </source>
</evidence>
<dbReference type="SUPFAM" id="SSF56219">
    <property type="entry name" value="DNase I-like"/>
    <property type="match status" value="1"/>
</dbReference>
<protein>
    <recommendedName>
        <fullName evidence="3">Endonuclease/exonuclease/phosphatase domain-containing protein</fullName>
    </recommendedName>
</protein>
<dbReference type="AlphaFoldDB" id="A0AAV9KWX1"/>
<reference evidence="1 2" key="1">
    <citation type="submission" date="2023-10" db="EMBL/GenBank/DDBJ databases">
        <title>Genome-Wide Identification Analysis in wild type Solanum Pinnatisectum Reveals Some Genes Defensing Phytophthora Infestans.</title>
        <authorList>
            <person name="Sun C."/>
        </authorList>
    </citation>
    <scope>NUCLEOTIDE SEQUENCE [LARGE SCALE GENOMIC DNA]</scope>
    <source>
        <strain evidence="1">LQN</strain>
        <tissue evidence="1">Leaf</tissue>
    </source>
</reference>